<dbReference type="InterPro" id="IPR039418">
    <property type="entry name" value="LexA-like"/>
</dbReference>
<keyword evidence="6" id="KW-1185">Reference proteome</keyword>
<keyword evidence="1" id="KW-0805">Transcription regulation</keyword>
<evidence type="ECO:0000313" key="5">
    <source>
        <dbReference type="EMBL" id="KAK3608770.1"/>
    </source>
</evidence>
<evidence type="ECO:0000313" key="6">
    <source>
        <dbReference type="Proteomes" id="UP001195483"/>
    </source>
</evidence>
<reference evidence="5" key="3">
    <citation type="submission" date="2023-05" db="EMBL/GenBank/DDBJ databases">
        <authorList>
            <person name="Smith C.H."/>
        </authorList>
    </citation>
    <scope>NUCLEOTIDE SEQUENCE</scope>
    <source>
        <strain evidence="5">CHS0354</strain>
        <tissue evidence="5">Mantle</tissue>
    </source>
</reference>
<gene>
    <name evidence="5" type="ORF">CHS0354_006811</name>
</gene>
<keyword evidence="3" id="KW-0804">Transcription</keyword>
<evidence type="ECO:0000256" key="3">
    <source>
        <dbReference type="ARBA" id="ARBA00023163"/>
    </source>
</evidence>
<reference evidence="5" key="2">
    <citation type="journal article" date="2021" name="Genome Biol. Evol.">
        <title>Developing a high-quality reference genome for a parasitic bivalve with doubly uniparental inheritance (Bivalvia: Unionida).</title>
        <authorList>
            <person name="Smith C.H."/>
        </authorList>
    </citation>
    <scope>NUCLEOTIDE SEQUENCE</scope>
    <source>
        <strain evidence="5">CHS0354</strain>
        <tissue evidence="5">Mantle</tissue>
    </source>
</reference>
<proteinExistence type="predicted"/>
<name>A0AAE0TF51_9BIVA</name>
<dbReference type="GO" id="GO:0003677">
    <property type="term" value="F:DNA binding"/>
    <property type="evidence" value="ECO:0007669"/>
    <property type="project" value="UniProtKB-KW"/>
</dbReference>
<evidence type="ECO:0000256" key="2">
    <source>
        <dbReference type="ARBA" id="ARBA00023125"/>
    </source>
</evidence>
<dbReference type="Gene3D" id="2.10.109.10">
    <property type="entry name" value="Umud Fragment, subunit A"/>
    <property type="match status" value="1"/>
</dbReference>
<comment type="caution">
    <text evidence="5">The sequence shown here is derived from an EMBL/GenBank/DDBJ whole genome shotgun (WGS) entry which is preliminary data.</text>
</comment>
<organism evidence="5 6">
    <name type="scientific">Potamilus streckersoni</name>
    <dbReference type="NCBI Taxonomy" id="2493646"/>
    <lineage>
        <taxon>Eukaryota</taxon>
        <taxon>Metazoa</taxon>
        <taxon>Spiralia</taxon>
        <taxon>Lophotrochozoa</taxon>
        <taxon>Mollusca</taxon>
        <taxon>Bivalvia</taxon>
        <taxon>Autobranchia</taxon>
        <taxon>Heteroconchia</taxon>
        <taxon>Palaeoheterodonta</taxon>
        <taxon>Unionida</taxon>
        <taxon>Unionoidea</taxon>
        <taxon>Unionidae</taxon>
        <taxon>Ambleminae</taxon>
        <taxon>Lampsilini</taxon>
        <taxon>Potamilus</taxon>
    </lineage>
</organism>
<sequence length="315" mass="35145">MFLGEGGDIPAKYRAAPEDPDAVRVRYFRNAAVSGAAEIYDGADAPQMMTLKTAFFDVLGIKVTRGMTADLVRVSGDSMTPLYPGGSFVLFVSDTQIKDGGVYVFRYSGELLIKRIQRIAGSPGRLKVISFNPAYDPFYIEFEDGRDLKILGRKKHEEPVLWNGLRHGMKKKEVKKKIPDINCPDAKLCRMSAPLNFDGYKYHAVLIFDDDGKLSGVMIEGATYGTSEDYKETQNEYYNLRVLLEGKYGSKFSTEADSPDACSRHYTDPLNFGESGCIWLNKGVVISLKLDGANPEAIKASVFYFKDTRKENELL</sequence>
<keyword evidence="2" id="KW-0238">DNA-binding</keyword>
<dbReference type="PANTHER" id="PTHR40661">
    <property type="match status" value="1"/>
</dbReference>
<dbReference type="Pfam" id="PF00717">
    <property type="entry name" value="Peptidase_S24"/>
    <property type="match status" value="1"/>
</dbReference>
<evidence type="ECO:0000259" key="4">
    <source>
        <dbReference type="Pfam" id="PF00717"/>
    </source>
</evidence>
<dbReference type="AlphaFoldDB" id="A0AAE0TF51"/>
<dbReference type="Proteomes" id="UP001195483">
    <property type="component" value="Unassembled WGS sequence"/>
</dbReference>
<reference evidence="5" key="1">
    <citation type="journal article" date="2021" name="Genome Biol. Evol.">
        <title>A High-Quality Reference Genome for a Parasitic Bivalve with Doubly Uniparental Inheritance (Bivalvia: Unionida).</title>
        <authorList>
            <person name="Smith C.H."/>
        </authorList>
    </citation>
    <scope>NUCLEOTIDE SEQUENCE</scope>
    <source>
        <strain evidence="5">CHS0354</strain>
    </source>
</reference>
<evidence type="ECO:0000256" key="1">
    <source>
        <dbReference type="ARBA" id="ARBA00023015"/>
    </source>
</evidence>
<dbReference type="InterPro" id="IPR036286">
    <property type="entry name" value="LexA/Signal_pep-like_sf"/>
</dbReference>
<accession>A0AAE0TF51</accession>
<dbReference type="EMBL" id="JAEAOA010000469">
    <property type="protein sequence ID" value="KAK3608770.1"/>
    <property type="molecule type" value="Genomic_DNA"/>
</dbReference>
<dbReference type="InterPro" id="IPR015927">
    <property type="entry name" value="Peptidase_S24_S26A/B/C"/>
</dbReference>
<feature type="domain" description="Peptidase S24/S26A/S26B/S26C" evidence="4">
    <location>
        <begin position="65"/>
        <end position="153"/>
    </location>
</feature>
<protein>
    <recommendedName>
        <fullName evidence="4">Peptidase S24/S26A/S26B/S26C domain-containing protein</fullName>
    </recommendedName>
</protein>
<dbReference type="CDD" id="cd06529">
    <property type="entry name" value="S24_LexA-like"/>
    <property type="match status" value="1"/>
</dbReference>
<dbReference type="SUPFAM" id="SSF51306">
    <property type="entry name" value="LexA/Signal peptidase"/>
    <property type="match status" value="1"/>
</dbReference>
<dbReference type="PANTHER" id="PTHR40661:SF1">
    <property type="entry name" value="HTH CRO_C1-TYPE DOMAIN-CONTAINING PROTEIN"/>
    <property type="match status" value="1"/>
</dbReference>